<feature type="region of interest" description="Disordered" evidence="2">
    <location>
        <begin position="106"/>
        <end position="127"/>
    </location>
</feature>
<protein>
    <recommendedName>
        <fullName evidence="1">dCTP pyrophosphatase 1</fullName>
        <ecNumber evidence="1">3.6.1.12</ecNumber>
    </recommendedName>
</protein>
<dbReference type="Proteomes" id="UP001189122">
    <property type="component" value="Unassembled WGS sequence"/>
</dbReference>
<comment type="catalytic activity">
    <reaction evidence="1">
        <text>dCTP + H2O = dCMP + diphosphate + H(+)</text>
        <dbReference type="Rhea" id="RHEA:22636"/>
        <dbReference type="ChEBI" id="CHEBI:15377"/>
        <dbReference type="ChEBI" id="CHEBI:15378"/>
        <dbReference type="ChEBI" id="CHEBI:33019"/>
        <dbReference type="ChEBI" id="CHEBI:57566"/>
        <dbReference type="ChEBI" id="CHEBI:61481"/>
        <dbReference type="EC" id="3.6.1.12"/>
    </reaction>
</comment>
<keyword evidence="1" id="KW-0460">Magnesium</keyword>
<dbReference type="PANTHER" id="PTHR14552">
    <property type="match status" value="1"/>
</dbReference>
<evidence type="ECO:0000256" key="1">
    <source>
        <dbReference type="PIRNR" id="PIRNR029826"/>
    </source>
</evidence>
<accession>A0A7I8JEW0</accession>
<dbReference type="EC" id="3.6.1.12" evidence="1"/>
<sequence>MEAVTLEELRKRLADFAKERDWDKFHSPRNLLLAMGAAGVEEGEREHLGEEISDVLLYLVRLADICGIDLSRAALRKLDLNAIKYPVPHCQGSSRKHTDYAALSTSGAAAADGGESSHDDCDGSVAS</sequence>
<dbReference type="PANTHER" id="PTHR14552:SF21">
    <property type="entry name" value="DCTP PYROPHOSPHATASE 1"/>
    <property type="match status" value="1"/>
</dbReference>
<dbReference type="GO" id="GO:0042262">
    <property type="term" value="P:DNA protection"/>
    <property type="evidence" value="ECO:0007669"/>
    <property type="project" value="UniProtKB-UniRule"/>
</dbReference>
<dbReference type="CDD" id="cd11537">
    <property type="entry name" value="NTP-PPase_RS21-C6_like"/>
    <property type="match status" value="1"/>
</dbReference>
<dbReference type="EMBL" id="LR743598">
    <property type="protein sequence ID" value="CAA2628695.1"/>
    <property type="molecule type" value="Genomic_DNA"/>
</dbReference>
<dbReference type="Pfam" id="PF12643">
    <property type="entry name" value="MazG-like"/>
    <property type="match status" value="1"/>
</dbReference>
<keyword evidence="1" id="KW-0378">Hydrolase</keyword>
<dbReference type="InterPro" id="IPR025984">
    <property type="entry name" value="DCTPP"/>
</dbReference>
<evidence type="ECO:0000313" key="3">
    <source>
        <dbReference type="EMBL" id="CAA2628695.1"/>
    </source>
</evidence>
<dbReference type="SUPFAM" id="SSF101386">
    <property type="entry name" value="all-alpha NTP pyrophosphatases"/>
    <property type="match status" value="1"/>
</dbReference>
<dbReference type="AlphaFoldDB" id="A0A7I8JEW0"/>
<dbReference type="GO" id="GO:0005829">
    <property type="term" value="C:cytosol"/>
    <property type="evidence" value="ECO:0007669"/>
    <property type="project" value="UniProtKB-SubCell"/>
</dbReference>
<name>A0A7I8JEW0_SPIIN</name>
<keyword evidence="4" id="KW-1185">Reference proteome</keyword>
<comment type="subunit">
    <text evidence="1">Homotetramer.</text>
</comment>
<dbReference type="GO" id="GO:0006253">
    <property type="term" value="P:dCTP catabolic process"/>
    <property type="evidence" value="ECO:0007669"/>
    <property type="project" value="UniProtKB-UniRule"/>
</dbReference>
<dbReference type="Gene3D" id="1.10.287.1080">
    <property type="entry name" value="MazG-like"/>
    <property type="match status" value="2"/>
</dbReference>
<gene>
    <name evidence="3" type="ORF">SI7747_11014336</name>
</gene>
<evidence type="ECO:0000313" key="4">
    <source>
        <dbReference type="Proteomes" id="UP001189122"/>
    </source>
</evidence>
<proteinExistence type="predicted"/>
<keyword evidence="1" id="KW-0963">Cytoplasm</keyword>
<reference evidence="3 4" key="1">
    <citation type="submission" date="2019-12" db="EMBL/GenBank/DDBJ databases">
        <authorList>
            <person name="Scholz U."/>
            <person name="Mascher M."/>
            <person name="Fiebig A."/>
        </authorList>
    </citation>
    <scope>NUCLEOTIDE SEQUENCE</scope>
</reference>
<comment type="cofactor">
    <cofactor evidence="1">
        <name>Mg(2+)</name>
        <dbReference type="ChEBI" id="CHEBI:18420"/>
    </cofactor>
</comment>
<dbReference type="GO" id="GO:0047840">
    <property type="term" value="F:dCTP diphosphatase activity"/>
    <property type="evidence" value="ECO:0007669"/>
    <property type="project" value="UniProtKB-UniRule"/>
</dbReference>
<keyword evidence="1" id="KW-0479">Metal-binding</keyword>
<organism evidence="3">
    <name type="scientific">Spirodela intermedia</name>
    <name type="common">Intermediate duckweed</name>
    <dbReference type="NCBI Taxonomy" id="51605"/>
    <lineage>
        <taxon>Eukaryota</taxon>
        <taxon>Viridiplantae</taxon>
        <taxon>Streptophyta</taxon>
        <taxon>Embryophyta</taxon>
        <taxon>Tracheophyta</taxon>
        <taxon>Spermatophyta</taxon>
        <taxon>Magnoliopsida</taxon>
        <taxon>Liliopsida</taxon>
        <taxon>Araceae</taxon>
        <taxon>Lemnoideae</taxon>
        <taxon>Spirodela</taxon>
    </lineage>
</organism>
<evidence type="ECO:0000256" key="2">
    <source>
        <dbReference type="SAM" id="MobiDB-lite"/>
    </source>
</evidence>
<comment type="function">
    <text evidence="1">Hydrolyzes deoxynucleoside triphosphates (dNTPs) to the corresponding nucleoside monophosphates. Has a strong preference for dCTP and its analogs including 5-iodo-dCTP and 5-methyl-dCTP for which it may even have a higher efficiency. May protect DNA or RNA against the incorporation of these genotoxic nucleotide analogs through their catabolism.</text>
</comment>
<dbReference type="EMBL" id="CACRZD030000011">
    <property type="protein sequence ID" value="CAA6667942.1"/>
    <property type="molecule type" value="Genomic_DNA"/>
</dbReference>
<dbReference type="GO" id="GO:0000287">
    <property type="term" value="F:magnesium ion binding"/>
    <property type="evidence" value="ECO:0007669"/>
    <property type="project" value="UniProtKB-UniRule"/>
</dbReference>
<comment type="subcellular location">
    <subcellularLocation>
        <location evidence="1">Cytoplasm</location>
        <location evidence="1">Cytosol</location>
    </subcellularLocation>
</comment>